<gene>
    <name evidence="1" type="ORF">NATSA_02500</name>
</gene>
<dbReference type="EMBL" id="JAFIDN010000002">
    <property type="protein sequence ID" value="MBP3191526.1"/>
    <property type="molecule type" value="Genomic_DNA"/>
</dbReference>
<keyword evidence="2" id="KW-1185">Reference proteome</keyword>
<sequence>MQKLITTLALAAFLVVGLSASSESRDIWKGGSVYSHYGLGTPYDFRATYADGMGVYGVAMHDNRISSVANPASWSRAVFTNVSGVFEMKSHDATFGTEQVQSTQFQTGPFQMVMPIYRDRMGVSLSITPKTSSRYTTLNDYVLPASQNHSGSDLNYSIENQGSGGINKIEAGIGIRFTRHLSVGYAPSLFLGSINRTQTVSFEDADYRSSNLKESTSHYGFGNRFGLYYSRRDAFRQNDRAAFGLMVSLPVNFVSERSLETRVDFMDVDVRPASEYGDGDATYPLEASAGFSYNINPALQLSTDLLYQNWDNYSNFNGESDPNLQDRFRAGLGGQYIAPRRDGATMFSNFVYRLGVSYDTGNLKLNDSSIETFSIHAGIGIPSSRTNSSIDINAEYGFRGTDSDGLVSERVFGLKVSFNLSELMFIQRRLQ</sequence>
<name>A0A8J7USG7_9BACT</name>
<dbReference type="Gene3D" id="2.40.160.60">
    <property type="entry name" value="Outer membrane protein transport protein (OMPP1/FadL/TodX)"/>
    <property type="match status" value="1"/>
</dbReference>
<evidence type="ECO:0000313" key="2">
    <source>
        <dbReference type="Proteomes" id="UP000673975"/>
    </source>
</evidence>
<comment type="caution">
    <text evidence="1">The sequence shown here is derived from an EMBL/GenBank/DDBJ whole genome shotgun (WGS) entry which is preliminary data.</text>
</comment>
<proteinExistence type="predicted"/>
<accession>A0A8J7USG7</accession>
<organism evidence="1 2">
    <name type="scientific">Natronogracilivirga saccharolytica</name>
    <dbReference type="NCBI Taxonomy" id="2812953"/>
    <lineage>
        <taxon>Bacteria</taxon>
        <taxon>Pseudomonadati</taxon>
        <taxon>Balneolota</taxon>
        <taxon>Balneolia</taxon>
        <taxon>Balneolales</taxon>
        <taxon>Cyclonatronaceae</taxon>
        <taxon>Natronogracilivirga</taxon>
    </lineage>
</organism>
<dbReference type="RefSeq" id="WP_210510137.1">
    <property type="nucleotide sequence ID" value="NZ_JAFIDN010000002.1"/>
</dbReference>
<evidence type="ECO:0000313" key="1">
    <source>
        <dbReference type="EMBL" id="MBP3191526.1"/>
    </source>
</evidence>
<dbReference type="AlphaFoldDB" id="A0A8J7USG7"/>
<reference evidence="1" key="1">
    <citation type="submission" date="2021-02" db="EMBL/GenBank/DDBJ databases">
        <title>Natronogracilivirga saccharolytica gen. nov. sp. nov. a new anaerobic, haloalkiliphilic carbohydrate-fermenting bacterium from soda lake and proposing of Cyclonatronumiaceae fam. nov. in the phylum Balneolaeota.</title>
        <authorList>
            <person name="Zhilina T.N."/>
            <person name="Sorokin D.Y."/>
            <person name="Zavarzina D.G."/>
            <person name="Toshchakov S.V."/>
            <person name="Kublanov I.V."/>
        </authorList>
    </citation>
    <scope>NUCLEOTIDE SEQUENCE</scope>
    <source>
        <strain evidence="1">Z-1702</strain>
    </source>
</reference>
<dbReference type="Proteomes" id="UP000673975">
    <property type="component" value="Unassembled WGS sequence"/>
</dbReference>
<evidence type="ECO:0008006" key="3">
    <source>
        <dbReference type="Google" id="ProtNLM"/>
    </source>
</evidence>
<protein>
    <recommendedName>
        <fullName evidence="3">Long-chain fatty acid transport protein</fullName>
    </recommendedName>
</protein>